<evidence type="ECO:0000313" key="1">
    <source>
        <dbReference type="EMBL" id="ERI74636.1"/>
    </source>
</evidence>
<sequence>MFIHSVTFRQKPTNVLTILFNKFIMIMKKSQLPHQPRYLPRRF</sequence>
<reference evidence="1 2" key="1">
    <citation type="submission" date="2013-07" db="EMBL/GenBank/DDBJ databases">
        <authorList>
            <person name="Weinstock G."/>
            <person name="Sodergren E."/>
            <person name="Wylie T."/>
            <person name="Fulton L."/>
            <person name="Fulton R."/>
            <person name="Fronick C."/>
            <person name="O'Laughlin M."/>
            <person name="Godfrey J."/>
            <person name="Miner T."/>
            <person name="Herter B."/>
            <person name="Appelbaum E."/>
            <person name="Cordes M."/>
            <person name="Lek S."/>
            <person name="Wollam A."/>
            <person name="Pepin K.H."/>
            <person name="Palsikar V.B."/>
            <person name="Mitreva M."/>
            <person name="Wilson R.K."/>
        </authorList>
    </citation>
    <scope>NUCLEOTIDE SEQUENCE [LARGE SCALE GENOMIC DNA]</scope>
    <source>
        <strain evidence="1 2">ATCC 14940</strain>
    </source>
</reference>
<accession>A0ABC9TTJ7</accession>
<dbReference type="Proteomes" id="UP000016491">
    <property type="component" value="Unassembled WGS sequence"/>
</dbReference>
<dbReference type="AlphaFoldDB" id="A0ABC9TTJ7"/>
<protein>
    <submittedName>
        <fullName evidence="1">Uncharacterized protein</fullName>
    </submittedName>
</protein>
<proteinExistence type="predicted"/>
<comment type="caution">
    <text evidence="1">The sequence shown here is derived from an EMBL/GenBank/DDBJ whole genome shotgun (WGS) entry which is preliminary data.</text>
</comment>
<gene>
    <name evidence="1" type="ORF">CLOSYM_03836</name>
</gene>
<name>A0ABC9TTJ7_CLOSY</name>
<evidence type="ECO:0000313" key="2">
    <source>
        <dbReference type="Proteomes" id="UP000016491"/>
    </source>
</evidence>
<organism evidence="1 2">
    <name type="scientific">[Clostridium] symbiosum ATCC 14940</name>
    <dbReference type="NCBI Taxonomy" id="411472"/>
    <lineage>
        <taxon>Bacteria</taxon>
        <taxon>Bacillati</taxon>
        <taxon>Bacillota</taxon>
        <taxon>Clostridia</taxon>
        <taxon>Lachnospirales</taxon>
        <taxon>Lachnospiraceae</taxon>
        <taxon>Otoolea</taxon>
    </lineage>
</organism>
<dbReference type="EMBL" id="AWSU01000307">
    <property type="protein sequence ID" value="ERI74636.1"/>
    <property type="molecule type" value="Genomic_DNA"/>
</dbReference>